<dbReference type="AlphaFoldDB" id="A0A679G3L5"/>
<reference evidence="4" key="1">
    <citation type="journal article" date="2020" name="Microbiol. Resour. Announc.">
        <title>Complete Genome Sequence of Geobacillus sp. Strain E55-1, Isolated from Mine Geyser in Japan.</title>
        <authorList>
            <person name="Miyazaki K."/>
            <person name="Hase E."/>
            <person name="Tokito N."/>
        </authorList>
    </citation>
    <scope>NUCLEOTIDE SEQUENCE [LARGE SCALE GENOMIC DNA]</scope>
    <source>
        <strain evidence="4">E55-1</strain>
    </source>
</reference>
<dbReference type="SUPFAM" id="SSF46689">
    <property type="entry name" value="Homeodomain-like"/>
    <property type="match status" value="1"/>
</dbReference>
<dbReference type="Pfam" id="PF13358">
    <property type="entry name" value="DDE_3"/>
    <property type="match status" value="1"/>
</dbReference>
<dbReference type="InterPro" id="IPR012337">
    <property type="entry name" value="RNaseH-like_sf"/>
</dbReference>
<organism evidence="3 4">
    <name type="scientific">Geobacillus subterraneus</name>
    <dbReference type="NCBI Taxonomy" id="129338"/>
    <lineage>
        <taxon>Bacteria</taxon>
        <taxon>Bacillati</taxon>
        <taxon>Bacillota</taxon>
        <taxon>Bacilli</taxon>
        <taxon>Bacillales</taxon>
        <taxon>Anoxybacillaceae</taxon>
        <taxon>Geobacillus</taxon>
    </lineage>
</organism>
<evidence type="ECO:0000259" key="2">
    <source>
        <dbReference type="Pfam" id="PF13592"/>
    </source>
</evidence>
<dbReference type="InterPro" id="IPR009057">
    <property type="entry name" value="Homeodomain-like_sf"/>
</dbReference>
<dbReference type="PANTHER" id="PTHR46564:SF1">
    <property type="entry name" value="TRANSPOSASE"/>
    <property type="match status" value="1"/>
</dbReference>
<dbReference type="Pfam" id="PF13551">
    <property type="entry name" value="HTH_29"/>
    <property type="match status" value="1"/>
</dbReference>
<dbReference type="Proteomes" id="UP000501421">
    <property type="component" value="Chromosome"/>
</dbReference>
<dbReference type="Pfam" id="PF13592">
    <property type="entry name" value="HTH_33"/>
    <property type="match status" value="1"/>
</dbReference>
<keyword evidence="4" id="KW-1185">Reference proteome</keyword>
<evidence type="ECO:0000313" key="3">
    <source>
        <dbReference type="EMBL" id="BBW98611.1"/>
    </source>
</evidence>
<dbReference type="EMBL" id="AP022557">
    <property type="protein sequence ID" value="BBW98611.1"/>
    <property type="molecule type" value="Genomic_DNA"/>
</dbReference>
<dbReference type="GO" id="GO:0003676">
    <property type="term" value="F:nucleic acid binding"/>
    <property type="evidence" value="ECO:0007669"/>
    <property type="project" value="InterPro"/>
</dbReference>
<dbReference type="PANTHER" id="PTHR46564">
    <property type="entry name" value="TRANSPOSASE"/>
    <property type="match status" value="1"/>
</dbReference>
<accession>A0A679G3L5</accession>
<feature type="domain" description="Tc1-like transposase DDE" evidence="1">
    <location>
        <begin position="184"/>
        <end position="325"/>
    </location>
</feature>
<dbReference type="InterPro" id="IPR038717">
    <property type="entry name" value="Tc1-like_DDE_dom"/>
</dbReference>
<dbReference type="Gene3D" id="3.30.420.10">
    <property type="entry name" value="Ribonuclease H-like superfamily/Ribonuclease H"/>
    <property type="match status" value="1"/>
</dbReference>
<proteinExistence type="predicted"/>
<dbReference type="InterPro" id="IPR047655">
    <property type="entry name" value="Transpos_IS630-like"/>
</dbReference>
<dbReference type="InterPro" id="IPR036397">
    <property type="entry name" value="RNaseH_sf"/>
</dbReference>
<sequence>MKRLKITDHHEWTPRKLRKQERKIKNAPLRQRVMAVRLVMEGYLGKEVASMVNVCRQTVSHYVSLFNEGGLELLLHRDVAPLREPFLTEEQQEEVKHLVLTTTPAELGWDIASAWNTKILQSYVYHRYGISISREALRKLLHRKGLSWTRPTYTLAKGDPDRQKNFERQMDLIKKKLIGPDSVLLYIDETPIRSYHVLRTTWSEVGHQKQVPTFGHHAHVSLFGAVNVHDGETVLHPAGAANATTFLDFLRVLKERYPDRLIVLVLDNARIHHAKMVREFLREEGQCFHFISLPPYSPQRNPIERLWKWLKDTVIANVFHKDRNDIAQAIARFVDYIHERPEEVLQRLGCAA</sequence>
<dbReference type="RefSeq" id="WP_061912633.1">
    <property type="nucleotide sequence ID" value="NZ_AP022557.1"/>
</dbReference>
<evidence type="ECO:0000313" key="4">
    <source>
        <dbReference type="Proteomes" id="UP000501421"/>
    </source>
</evidence>
<protein>
    <submittedName>
        <fullName evidence="3">IS630 family transposase</fullName>
    </submittedName>
</protein>
<dbReference type="NCBIfam" id="NF033545">
    <property type="entry name" value="transpos_IS630"/>
    <property type="match status" value="1"/>
</dbReference>
<name>A0A679G3L5_9BACL</name>
<dbReference type="SUPFAM" id="SSF53098">
    <property type="entry name" value="Ribonuclease H-like"/>
    <property type="match status" value="1"/>
</dbReference>
<gene>
    <name evidence="3" type="primary">tnpA</name>
    <name evidence="3" type="ORF">GsuE55_34440</name>
</gene>
<dbReference type="InterPro" id="IPR025959">
    <property type="entry name" value="Winged_HTH_dom"/>
</dbReference>
<evidence type="ECO:0000259" key="1">
    <source>
        <dbReference type="Pfam" id="PF13358"/>
    </source>
</evidence>
<feature type="domain" description="Winged helix-turn helix" evidence="2">
    <location>
        <begin position="114"/>
        <end position="168"/>
    </location>
</feature>